<name>X0Y2B2_9ZZZZ</name>
<comment type="caution">
    <text evidence="1">The sequence shown here is derived from an EMBL/GenBank/DDBJ whole genome shotgun (WGS) entry which is preliminary data.</text>
</comment>
<dbReference type="EMBL" id="BARS01050612">
    <property type="protein sequence ID" value="GAG49964.1"/>
    <property type="molecule type" value="Genomic_DNA"/>
</dbReference>
<dbReference type="SUPFAM" id="SSF52172">
    <property type="entry name" value="CheY-like"/>
    <property type="match status" value="1"/>
</dbReference>
<reference evidence="1" key="1">
    <citation type="journal article" date="2014" name="Front. Microbiol.">
        <title>High frequency of phylogenetically diverse reductive dehalogenase-homologous genes in deep subseafloor sedimentary metagenomes.</title>
        <authorList>
            <person name="Kawai M."/>
            <person name="Futagami T."/>
            <person name="Toyoda A."/>
            <person name="Takaki Y."/>
            <person name="Nishi S."/>
            <person name="Hori S."/>
            <person name="Arai W."/>
            <person name="Tsubouchi T."/>
            <person name="Morono Y."/>
            <person name="Uchiyama I."/>
            <person name="Ito T."/>
            <person name="Fujiyama A."/>
            <person name="Inagaki F."/>
            <person name="Takami H."/>
        </authorList>
    </citation>
    <scope>NUCLEOTIDE SEQUENCE</scope>
    <source>
        <strain evidence="1">Expedition CK06-06</strain>
    </source>
</reference>
<evidence type="ECO:0008006" key="2">
    <source>
        <dbReference type="Google" id="ProtNLM"/>
    </source>
</evidence>
<protein>
    <recommendedName>
        <fullName evidence="2">Sigma-54 factor interaction domain-containing protein</fullName>
    </recommendedName>
</protein>
<evidence type="ECO:0000313" key="1">
    <source>
        <dbReference type="EMBL" id="GAG49964.1"/>
    </source>
</evidence>
<sequence length="210" mass="23062">MGTMPTLWIVHRDASVRGALARLSAAGSDALLGEPSDRAFETSDPPRIVLLGVERDLEAELEFAHRHAARTADAHWILLPRPGDQHEVARLFDTLAAEILVFPPAPERLRQRIRIALAARPAEALSARRVRDALSARFSRFFADLELPELLRAMDPRLAAAPLLVRGEPGTGRSLLTHYVHIFGGGSRGGFVRVPCECVGTAKSVREMIR</sequence>
<feature type="non-terminal residue" evidence="1">
    <location>
        <position position="210"/>
    </location>
</feature>
<dbReference type="InterPro" id="IPR011006">
    <property type="entry name" value="CheY-like_superfamily"/>
</dbReference>
<accession>X0Y2B2</accession>
<proteinExistence type="predicted"/>
<organism evidence="1">
    <name type="scientific">marine sediment metagenome</name>
    <dbReference type="NCBI Taxonomy" id="412755"/>
    <lineage>
        <taxon>unclassified sequences</taxon>
        <taxon>metagenomes</taxon>
        <taxon>ecological metagenomes</taxon>
    </lineage>
</organism>
<dbReference type="AlphaFoldDB" id="X0Y2B2"/>
<gene>
    <name evidence="1" type="ORF">S01H1_75520</name>
</gene>